<dbReference type="EMBL" id="CADCTC010000318">
    <property type="protein sequence ID" value="CAA9306033.1"/>
    <property type="molecule type" value="Genomic_DNA"/>
</dbReference>
<protein>
    <submittedName>
        <fullName evidence="1">Uncharacterized protein</fullName>
    </submittedName>
</protein>
<reference evidence="1" key="1">
    <citation type="submission" date="2020-02" db="EMBL/GenBank/DDBJ databases">
        <authorList>
            <person name="Meier V. D."/>
        </authorList>
    </citation>
    <scope>NUCLEOTIDE SEQUENCE</scope>
    <source>
        <strain evidence="1">AVDCRST_MAG77</strain>
    </source>
</reference>
<evidence type="ECO:0000313" key="1">
    <source>
        <dbReference type="EMBL" id="CAA9306033.1"/>
    </source>
</evidence>
<accession>A0A6J4KH81</accession>
<proteinExistence type="predicted"/>
<sequence length="110" mass="11810">MLGHAVRTVLGGPAKAQVETDLPPQVEVTVHTQPSSGATLVHLVNSSGHQDRSFHPAQPFFDHTLTVRLGRSATSVRSAALGKDLPIEQVDGGEKVHLPRLDLLDLLVIR</sequence>
<gene>
    <name evidence="1" type="ORF">AVDCRST_MAG77-6090</name>
</gene>
<name>A0A6J4KH81_9CHLR</name>
<organism evidence="1">
    <name type="scientific">uncultured Chloroflexota bacterium</name>
    <dbReference type="NCBI Taxonomy" id="166587"/>
    <lineage>
        <taxon>Bacteria</taxon>
        <taxon>Bacillati</taxon>
        <taxon>Chloroflexota</taxon>
        <taxon>environmental samples</taxon>
    </lineage>
</organism>
<dbReference type="AlphaFoldDB" id="A0A6J4KH81"/>